<accession>G4NY67</accession>
<sequence length="51" mass="6224">MNFWKWFFVLEKPTNQPMKKEEEIDRKQGTDETFYPKHFSFGKLLGSRGLR</sequence>
<dbReference type="EMBL" id="CP002905">
    <property type="protein sequence ID" value="AEP88841.1"/>
    <property type="molecule type" value="Genomic_DNA"/>
</dbReference>
<proteinExistence type="predicted"/>
<reference evidence="1 2" key="1">
    <citation type="journal article" date="2012" name="J. Bacteriol.">
        <title>Whole-genome sequences of Bacillus subtilis and close relatives.</title>
        <authorList>
            <person name="Earl A.M."/>
            <person name="Eppinger M."/>
            <person name="Fricke W.F."/>
            <person name="Rosovitz M.J."/>
            <person name="Rasko D.A."/>
            <person name="Daugherty S."/>
            <person name="Losick R."/>
            <person name="Kolter R."/>
            <person name="Ravel J."/>
        </authorList>
    </citation>
    <scope>NUCLEOTIDE SEQUENCE [LARGE SCALE GENOMIC DNA]</scope>
    <source>
        <strain evidence="2">DSM 15029 / JCM 12233 / NBRC 101239 / NRRL B-23049 / TU-B-10</strain>
    </source>
</reference>
<dbReference type="KEGG" id="bst:GYO_4282"/>
<dbReference type="AlphaFoldDB" id="G4NY67"/>
<name>G4NY67_BACS4</name>
<keyword evidence="2" id="KW-1185">Reference proteome</keyword>
<dbReference type="HOGENOM" id="CLU_215212_0_0_9"/>
<protein>
    <submittedName>
        <fullName evidence="1">Uncharacterized protein</fullName>
    </submittedName>
</protein>
<organism evidence="1 2">
    <name type="scientific">Bacillus spizizenii (strain DSM 15029 / JCM 12233 / NBRC 101239 / NRRL B-23049 / TU-B-10)</name>
    <name type="common">Bacillus subtilis subsp. spizizenii</name>
    <dbReference type="NCBI Taxonomy" id="1052585"/>
    <lineage>
        <taxon>Bacteria</taxon>
        <taxon>Bacillati</taxon>
        <taxon>Bacillota</taxon>
        <taxon>Bacilli</taxon>
        <taxon>Bacillales</taxon>
        <taxon>Bacillaceae</taxon>
        <taxon>Bacillus</taxon>
    </lineage>
</organism>
<dbReference type="STRING" id="1052585.GYO_4282"/>
<evidence type="ECO:0000313" key="2">
    <source>
        <dbReference type="Proteomes" id="UP000002651"/>
    </source>
</evidence>
<dbReference type="Proteomes" id="UP000002651">
    <property type="component" value="Chromosome"/>
</dbReference>
<gene>
    <name evidence="1" type="ordered locus">GYO_4282</name>
</gene>
<evidence type="ECO:0000313" key="1">
    <source>
        <dbReference type="EMBL" id="AEP88841.1"/>
    </source>
</evidence>